<accession>A0AAW9NWP4</accession>
<keyword evidence="4" id="KW-1185">Reference proteome</keyword>
<dbReference type="Proteomes" id="UP001344888">
    <property type="component" value="Unassembled WGS sequence"/>
</dbReference>
<dbReference type="PANTHER" id="PTHR46211">
    <property type="entry name" value="GLYCEROPHOSPHORYL DIESTER PHOSPHODIESTERASE"/>
    <property type="match status" value="1"/>
</dbReference>
<evidence type="ECO:0000313" key="4">
    <source>
        <dbReference type="Proteomes" id="UP001344888"/>
    </source>
</evidence>
<evidence type="ECO:0000259" key="2">
    <source>
        <dbReference type="PROSITE" id="PS51704"/>
    </source>
</evidence>
<dbReference type="GO" id="GO:0006629">
    <property type="term" value="P:lipid metabolic process"/>
    <property type="evidence" value="ECO:0007669"/>
    <property type="project" value="InterPro"/>
</dbReference>
<protein>
    <submittedName>
        <fullName evidence="3">Glycerophosphodiester phosphodiesterase family protein</fullName>
    </submittedName>
</protein>
<dbReference type="PANTHER" id="PTHR46211:SF1">
    <property type="entry name" value="GLYCEROPHOSPHODIESTER PHOSPHODIESTERASE, CYTOPLASMIC"/>
    <property type="match status" value="1"/>
</dbReference>
<evidence type="ECO:0000256" key="1">
    <source>
        <dbReference type="SAM" id="SignalP"/>
    </source>
</evidence>
<dbReference type="Pfam" id="PF03009">
    <property type="entry name" value="GDPD"/>
    <property type="match status" value="1"/>
</dbReference>
<dbReference type="Gene3D" id="3.20.20.190">
    <property type="entry name" value="Phosphatidylinositol (PI) phosphodiesterase"/>
    <property type="match status" value="1"/>
</dbReference>
<comment type="caution">
    <text evidence="3">The sequence shown here is derived from an EMBL/GenBank/DDBJ whole genome shotgun (WGS) entry which is preliminary data.</text>
</comment>
<reference evidence="3 4" key="1">
    <citation type="submission" date="2023-03" db="EMBL/GenBank/DDBJ databases">
        <title>Bacillus Genome Sequencing.</title>
        <authorList>
            <person name="Dunlap C."/>
        </authorList>
    </citation>
    <scope>NUCLEOTIDE SEQUENCE [LARGE SCALE GENOMIC DNA]</scope>
    <source>
        <strain evidence="3 4">B-59205</strain>
    </source>
</reference>
<dbReference type="GO" id="GO:0008081">
    <property type="term" value="F:phosphoric diester hydrolase activity"/>
    <property type="evidence" value="ECO:0007669"/>
    <property type="project" value="InterPro"/>
</dbReference>
<feature type="signal peptide" evidence="1">
    <location>
        <begin position="1"/>
        <end position="20"/>
    </location>
</feature>
<sequence>MGKKTKVALAIAAASAAIWAGSKAVVKPQKRQTKNLLQGKPLIFAHRGGAHLAPEHSILAFDKAAELGVDGFYVDLRLTKDEEIIAFTDETLERTSTAIGFVKDFTLAELQEINFGAKFEDLEGHQPFANEQISVATLQEILQKYQDKKFILNIQDSPDTYEGSLIPSKLWRIIEEFNLAPQVVVTSPYNEQIERFNLYAQNQIVLGAGEGEATKAYTSFTSQFGHLFSPKADVFIVPTKSALILFDSAKFMQFLNGLNVAIFFKEVNDLVAMSRLLRTGSQGIITDRPDLAQPVLLKYKEA</sequence>
<keyword evidence="1" id="KW-0732">Signal</keyword>
<proteinExistence type="predicted"/>
<dbReference type="AlphaFoldDB" id="A0AAW9NWP4"/>
<dbReference type="RefSeq" id="WP_326123947.1">
    <property type="nucleotide sequence ID" value="NZ_JARSFG010000017.1"/>
</dbReference>
<dbReference type="InterPro" id="IPR017946">
    <property type="entry name" value="PLC-like_Pdiesterase_TIM-brl"/>
</dbReference>
<feature type="chain" id="PRO_5043566985" evidence="1">
    <location>
        <begin position="21"/>
        <end position="302"/>
    </location>
</feature>
<dbReference type="EMBL" id="JARSFG010000017">
    <property type="protein sequence ID" value="MEC1179471.1"/>
    <property type="molecule type" value="Genomic_DNA"/>
</dbReference>
<evidence type="ECO:0000313" key="3">
    <source>
        <dbReference type="EMBL" id="MEC1179471.1"/>
    </source>
</evidence>
<dbReference type="SUPFAM" id="SSF51695">
    <property type="entry name" value="PLC-like phosphodiesterases"/>
    <property type="match status" value="1"/>
</dbReference>
<dbReference type="InterPro" id="IPR030395">
    <property type="entry name" value="GP_PDE_dom"/>
</dbReference>
<dbReference type="PROSITE" id="PS51704">
    <property type="entry name" value="GP_PDE"/>
    <property type="match status" value="1"/>
</dbReference>
<organism evidence="3 4">
    <name type="scientific">Metasolibacillus meyeri</name>
    <dbReference type="NCBI Taxonomy" id="1071052"/>
    <lineage>
        <taxon>Bacteria</taxon>
        <taxon>Bacillati</taxon>
        <taxon>Bacillota</taxon>
        <taxon>Bacilli</taxon>
        <taxon>Bacillales</taxon>
        <taxon>Caryophanaceae</taxon>
        <taxon>Metasolibacillus</taxon>
    </lineage>
</organism>
<name>A0AAW9NWP4_9BACL</name>
<gene>
    <name evidence="3" type="ORF">P9B03_13315</name>
</gene>
<feature type="domain" description="GP-PDE" evidence="2">
    <location>
        <begin position="41"/>
        <end position="296"/>
    </location>
</feature>